<dbReference type="Proteomes" id="UP000230423">
    <property type="component" value="Unassembled WGS sequence"/>
</dbReference>
<organism evidence="2 3">
    <name type="scientific">Teladorsagia circumcincta</name>
    <name type="common">Brown stomach worm</name>
    <name type="synonym">Ostertagia circumcincta</name>
    <dbReference type="NCBI Taxonomy" id="45464"/>
    <lineage>
        <taxon>Eukaryota</taxon>
        <taxon>Metazoa</taxon>
        <taxon>Ecdysozoa</taxon>
        <taxon>Nematoda</taxon>
        <taxon>Chromadorea</taxon>
        <taxon>Rhabditida</taxon>
        <taxon>Rhabditina</taxon>
        <taxon>Rhabditomorpha</taxon>
        <taxon>Strongyloidea</taxon>
        <taxon>Trichostrongylidae</taxon>
        <taxon>Teladorsagia</taxon>
    </lineage>
</organism>
<feature type="compositionally biased region" description="Polar residues" evidence="1">
    <location>
        <begin position="210"/>
        <end position="219"/>
    </location>
</feature>
<feature type="compositionally biased region" description="Polar residues" evidence="1">
    <location>
        <begin position="253"/>
        <end position="264"/>
    </location>
</feature>
<reference evidence="2 3" key="1">
    <citation type="submission" date="2015-09" db="EMBL/GenBank/DDBJ databases">
        <title>Draft genome of the parasitic nematode Teladorsagia circumcincta isolate WARC Sus (inbred).</title>
        <authorList>
            <person name="Mitreva M."/>
        </authorList>
    </citation>
    <scope>NUCLEOTIDE SEQUENCE [LARGE SCALE GENOMIC DNA]</scope>
    <source>
        <strain evidence="2 3">S</strain>
    </source>
</reference>
<feature type="compositionally biased region" description="Low complexity" evidence="1">
    <location>
        <begin position="233"/>
        <end position="252"/>
    </location>
</feature>
<feature type="compositionally biased region" description="Low complexity" evidence="1">
    <location>
        <begin position="282"/>
        <end position="296"/>
    </location>
</feature>
<name>A0A2G9TQW3_TELCI</name>
<evidence type="ECO:0000313" key="2">
    <source>
        <dbReference type="EMBL" id="PIO60386.1"/>
    </source>
</evidence>
<evidence type="ECO:0000256" key="1">
    <source>
        <dbReference type="SAM" id="MobiDB-lite"/>
    </source>
</evidence>
<dbReference type="OrthoDB" id="10638847at2759"/>
<proteinExistence type="predicted"/>
<dbReference type="EMBL" id="KZ355588">
    <property type="protein sequence ID" value="PIO60386.1"/>
    <property type="molecule type" value="Genomic_DNA"/>
</dbReference>
<feature type="compositionally biased region" description="Basic and acidic residues" evidence="1">
    <location>
        <begin position="342"/>
        <end position="357"/>
    </location>
</feature>
<protein>
    <submittedName>
        <fullName evidence="2">Uncharacterized protein</fullName>
    </submittedName>
</protein>
<feature type="region of interest" description="Disordered" evidence="1">
    <location>
        <begin position="36"/>
        <end position="357"/>
    </location>
</feature>
<feature type="compositionally biased region" description="Polar residues" evidence="1">
    <location>
        <begin position="74"/>
        <end position="84"/>
    </location>
</feature>
<gene>
    <name evidence="2" type="ORF">TELCIR_18116</name>
</gene>
<sequence>MKVSRRLEISFVTLKPRLDTNRLTEEKRQLLEKLAADAMAKSPDPCSRQPKDKAASNNDDCLIGPTAPPDTKGSEMQQRKTQLLSLMDAFETPSGAKAAAGAKPVPTSGPTAGATVTAKKRDTTPAPPVGAAGASAAITRPPSSGAQQSQAVSTAKPSTPRQIMTSPITQKDSDLIVSPPPRSDKTLPTAGSRPSSSPQKRATIALIYNCKSTDSQTNGKPCPAPVASSSQTNGKPSPAPAASSNGAAPSKAVETSQRKQSPTTKEIPPPVGQQAPRRTEASSGTSDSGTSSGNTSERTQASVRAPSPAKAKSVEEAAKTAIAATKTPPQPDPKSQNEIIDATERALKNIKPAEPKQ</sequence>
<evidence type="ECO:0000313" key="3">
    <source>
        <dbReference type="Proteomes" id="UP000230423"/>
    </source>
</evidence>
<feature type="compositionally biased region" description="Low complexity" evidence="1">
    <location>
        <begin position="129"/>
        <end position="142"/>
    </location>
</feature>
<feature type="compositionally biased region" description="Polar residues" evidence="1">
    <location>
        <begin position="144"/>
        <end position="170"/>
    </location>
</feature>
<keyword evidence="3" id="KW-1185">Reference proteome</keyword>
<dbReference type="AlphaFoldDB" id="A0A2G9TQW3"/>
<accession>A0A2G9TQW3</accession>